<proteinExistence type="predicted"/>
<feature type="signal peptide" evidence="1">
    <location>
        <begin position="1"/>
        <end position="19"/>
    </location>
</feature>
<dbReference type="KEGG" id="rhoz:GXP67_15750"/>
<keyword evidence="1" id="KW-0732">Signal</keyword>
<dbReference type="Gene3D" id="1.25.40.390">
    <property type="match status" value="1"/>
</dbReference>
<feature type="chain" id="PRO_5025486431" evidence="1">
    <location>
        <begin position="20"/>
        <end position="507"/>
    </location>
</feature>
<keyword evidence="3" id="KW-1185">Reference proteome</keyword>
<dbReference type="EMBL" id="CP048222">
    <property type="protein sequence ID" value="QHT67992.1"/>
    <property type="molecule type" value="Genomic_DNA"/>
</dbReference>
<name>A0A6C0GK04_9BACT</name>
<dbReference type="PROSITE" id="PS51257">
    <property type="entry name" value="PROKAR_LIPOPROTEIN"/>
    <property type="match status" value="1"/>
</dbReference>
<dbReference type="RefSeq" id="WP_162444013.1">
    <property type="nucleotide sequence ID" value="NZ_CP048222.1"/>
</dbReference>
<dbReference type="InterPro" id="IPR041662">
    <property type="entry name" value="SusD-like_2"/>
</dbReference>
<accession>A0A6C0GK04</accession>
<dbReference type="AlphaFoldDB" id="A0A6C0GK04"/>
<keyword evidence="2" id="KW-0449">Lipoprotein</keyword>
<dbReference type="SUPFAM" id="SSF48452">
    <property type="entry name" value="TPR-like"/>
    <property type="match status" value="1"/>
</dbReference>
<gene>
    <name evidence="2" type="ORF">GXP67_15750</name>
</gene>
<reference evidence="2 3" key="1">
    <citation type="submission" date="2020-01" db="EMBL/GenBank/DDBJ databases">
        <authorList>
            <person name="Kim M.K."/>
        </authorList>
    </citation>
    <scope>NUCLEOTIDE SEQUENCE [LARGE SCALE GENOMIC DNA]</scope>
    <source>
        <strain evidence="2 3">172606-1</strain>
    </source>
</reference>
<evidence type="ECO:0000313" key="2">
    <source>
        <dbReference type="EMBL" id="QHT67992.1"/>
    </source>
</evidence>
<evidence type="ECO:0000313" key="3">
    <source>
        <dbReference type="Proteomes" id="UP000480178"/>
    </source>
</evidence>
<protein>
    <submittedName>
        <fullName evidence="2">SusD/RagB family nutrient-binding outer membrane lipoprotein</fullName>
    </submittedName>
</protein>
<dbReference type="Proteomes" id="UP000480178">
    <property type="component" value="Chromosome"/>
</dbReference>
<evidence type="ECO:0000256" key="1">
    <source>
        <dbReference type="SAM" id="SignalP"/>
    </source>
</evidence>
<sequence>MRKRSKYILGLCITFGLLAGCDNGFDELNTNKTLATAINPLFSLNTAIVNTAPPGTTLPYELAIVQQIVSPNSGVIAGGNFNEDNRSVTRGLWENYYRNVLKNTADVIAKTSDNPSRSNLYNMARIIRANAGMILTDTYGDIPFVEAGEGFLTNNVAPIYDAQQDVYTNILTELDEASAALDAAKPIEAQDALYGGDITKWKRFGYSLLLRAAMRLTKADAAKAQQYTAKAASAGVMQSNADNAFIRHTAAFTNAVGNTLNSTEANNYYLTETFVKYLKSTKDPRLASIAVRYVGAKNGAEQVAARVNRDTTVQIGMPMGYDNASIASVVTAKGLASFYDFSQLDRNRMGRNDAPNFLATYAQTQLLLAEAAVKGWVQGDAATLYSNGIKAHMEQLSSYADATVPASSINTYIAANPFDPAKALEQINTQYWVASFLNGPEAFANFRRSGFPNLPPNPLRNDIDTEAFIRRLTYPDAEFSVNSGNVQQAVSRQGADELDTRIWWDKP</sequence>
<dbReference type="Pfam" id="PF12771">
    <property type="entry name" value="SusD-like_2"/>
    <property type="match status" value="1"/>
</dbReference>
<dbReference type="InterPro" id="IPR011990">
    <property type="entry name" value="TPR-like_helical_dom_sf"/>
</dbReference>
<organism evidence="2 3">
    <name type="scientific">Rhodocytophaga rosea</name>
    <dbReference type="NCBI Taxonomy" id="2704465"/>
    <lineage>
        <taxon>Bacteria</taxon>
        <taxon>Pseudomonadati</taxon>
        <taxon>Bacteroidota</taxon>
        <taxon>Cytophagia</taxon>
        <taxon>Cytophagales</taxon>
        <taxon>Rhodocytophagaceae</taxon>
        <taxon>Rhodocytophaga</taxon>
    </lineage>
</organism>